<proteinExistence type="inferred from homology"/>
<dbReference type="PANTHER" id="PTHR43732:SF1">
    <property type="entry name" value="RIBOSE 5-PHOSPHATE ISOMERASE"/>
    <property type="match status" value="1"/>
</dbReference>
<protein>
    <recommendedName>
        <fullName evidence="6">D-erythrulose 4-phosphate isomerase</fullName>
        <ecNumber evidence="6">5.3.1.34</ecNumber>
    </recommendedName>
</protein>
<dbReference type="Pfam" id="PF02502">
    <property type="entry name" value="LacAB_rpiB"/>
    <property type="match status" value="1"/>
</dbReference>
<dbReference type="AlphaFoldDB" id="K9EGX8"/>
<dbReference type="PIRSF" id="PIRSF005384">
    <property type="entry name" value="RpiB_LacA_B"/>
    <property type="match status" value="1"/>
</dbReference>
<evidence type="ECO:0000256" key="4">
    <source>
        <dbReference type="ARBA" id="ARBA00051490"/>
    </source>
</evidence>
<evidence type="ECO:0000313" key="7">
    <source>
        <dbReference type="EMBL" id="EKU95171.1"/>
    </source>
</evidence>
<dbReference type="SUPFAM" id="SSF89623">
    <property type="entry name" value="Ribose/Galactose isomerase RpiB/AlsB"/>
    <property type="match status" value="1"/>
</dbReference>
<dbReference type="EMBL" id="AGWL01000005">
    <property type="protein sequence ID" value="EKU95171.1"/>
    <property type="molecule type" value="Genomic_DNA"/>
</dbReference>
<dbReference type="NCBIfam" id="TIGR02133">
    <property type="entry name" value="RPI_actino"/>
    <property type="match status" value="1"/>
</dbReference>
<evidence type="ECO:0000256" key="2">
    <source>
        <dbReference type="ARBA" id="ARBA00008754"/>
    </source>
</evidence>
<evidence type="ECO:0000256" key="5">
    <source>
        <dbReference type="ARBA" id="ARBA00060528"/>
    </source>
</evidence>
<dbReference type="PATRIC" id="fig|883066.3.peg.970"/>
<comment type="catalytic activity">
    <reaction evidence="4">
        <text>D-erythrulose 4-phosphate = D-erythrose 4-phosphate</text>
        <dbReference type="Rhea" id="RHEA:48784"/>
        <dbReference type="ChEBI" id="CHEBI:16897"/>
        <dbReference type="ChEBI" id="CHEBI:90796"/>
        <dbReference type="EC" id="5.3.1.34"/>
    </reaction>
</comment>
<dbReference type="InterPro" id="IPR011860">
    <property type="entry name" value="Rib-5-P_Isoase_Actino"/>
</dbReference>
<dbReference type="Proteomes" id="UP000009888">
    <property type="component" value="Unassembled WGS sequence"/>
</dbReference>
<dbReference type="EC" id="5.3.1.34" evidence="6"/>
<sequence length="155" mass="16683">MGYRVVLVGDSAGYGYKNMIKEMLEGDDRIDEIIDVGLNDGDEAELYPNLATHGAEIIARGDADRGIFICGTGMGVAMSACKVKGIRASVAHDSYSVERLVLSNNAQILAMGQRVIGPELAKRLASEFFNYEFDPASHSKANVDAICAYDGSLEE</sequence>
<dbReference type="InterPro" id="IPR051812">
    <property type="entry name" value="SPI_LacAB/RpiB"/>
</dbReference>
<comment type="caution">
    <text evidence="7">The sequence shown here is derived from an EMBL/GenBank/DDBJ whole genome shotgun (WGS) entry which is preliminary data.</text>
</comment>
<dbReference type="RefSeq" id="WP_007001138.1">
    <property type="nucleotide sequence ID" value="NZ_JH992955.1"/>
</dbReference>
<keyword evidence="3 7" id="KW-0413">Isomerase</keyword>
<comment type="pathway">
    <text evidence="1">Carbohydrate metabolism; erythritol degradation.</text>
</comment>
<dbReference type="GO" id="GO:0009758">
    <property type="term" value="P:carbohydrate utilization"/>
    <property type="evidence" value="ECO:0007669"/>
    <property type="project" value="UniProtKB-ARBA"/>
</dbReference>
<dbReference type="NCBIfam" id="TIGR00689">
    <property type="entry name" value="rpiB_lacA_lacB"/>
    <property type="match status" value="1"/>
</dbReference>
<gene>
    <name evidence="7" type="ORF">HMPREF9233_00932</name>
</gene>
<dbReference type="GO" id="GO:0071322">
    <property type="term" value="P:cellular response to carbohydrate stimulus"/>
    <property type="evidence" value="ECO:0007669"/>
    <property type="project" value="UniProtKB-ARBA"/>
</dbReference>
<dbReference type="PANTHER" id="PTHR43732">
    <property type="entry name" value="RIBOSE 5-PHOSPHATE ISOMERASE-RELATED"/>
    <property type="match status" value="1"/>
</dbReference>
<dbReference type="STRING" id="202789.GCA_001457435_01189"/>
<dbReference type="InterPro" id="IPR036569">
    <property type="entry name" value="RpiB_LacA_LacB_sf"/>
</dbReference>
<dbReference type="GO" id="GO:0016861">
    <property type="term" value="F:intramolecular oxidoreductase activity, interconverting aldoses and ketoses"/>
    <property type="evidence" value="ECO:0007669"/>
    <property type="project" value="UniProtKB-ARBA"/>
</dbReference>
<evidence type="ECO:0000313" key="8">
    <source>
        <dbReference type="Proteomes" id="UP000009888"/>
    </source>
</evidence>
<name>K9EGX8_9ACTO</name>
<dbReference type="FunFam" id="3.40.1400.10:FF:000004">
    <property type="entry name" value="Ribose 5-phosphate isomerase"/>
    <property type="match status" value="1"/>
</dbReference>
<dbReference type="InterPro" id="IPR003500">
    <property type="entry name" value="RpiB_LacA_LacB"/>
</dbReference>
<organism evidence="7 8">
    <name type="scientific">Actinobaculum massiliense ACS-171-V-Col2</name>
    <dbReference type="NCBI Taxonomy" id="883066"/>
    <lineage>
        <taxon>Bacteria</taxon>
        <taxon>Bacillati</taxon>
        <taxon>Actinomycetota</taxon>
        <taxon>Actinomycetes</taxon>
        <taxon>Actinomycetales</taxon>
        <taxon>Actinomycetaceae</taxon>
        <taxon>Actinobaculum</taxon>
    </lineage>
</organism>
<reference evidence="7 8" key="1">
    <citation type="submission" date="2012-09" db="EMBL/GenBank/DDBJ databases">
        <title>The Genome Sequence of Actinobaculum massiliae ACS-171-V-COL2.</title>
        <authorList>
            <consortium name="The Broad Institute Genome Sequencing Platform"/>
            <person name="Earl A."/>
            <person name="Ward D."/>
            <person name="Feldgarden M."/>
            <person name="Gevers D."/>
            <person name="Saerens B."/>
            <person name="Vaneechoutte M."/>
            <person name="Walker B."/>
            <person name="Young S.K."/>
            <person name="Zeng Q."/>
            <person name="Gargeya S."/>
            <person name="Fitzgerald M."/>
            <person name="Haas B."/>
            <person name="Abouelleil A."/>
            <person name="Alvarado L."/>
            <person name="Arachchi H.M."/>
            <person name="Berlin A."/>
            <person name="Chapman S.B."/>
            <person name="Goldberg J."/>
            <person name="Griggs A."/>
            <person name="Gujja S."/>
            <person name="Hansen M."/>
            <person name="Howarth C."/>
            <person name="Imamovic A."/>
            <person name="Larimer J."/>
            <person name="McCowen C."/>
            <person name="Montmayeur A."/>
            <person name="Murphy C."/>
            <person name="Neiman D."/>
            <person name="Pearson M."/>
            <person name="Priest M."/>
            <person name="Roberts A."/>
            <person name="Saif S."/>
            <person name="Shea T."/>
            <person name="Sisk P."/>
            <person name="Sykes S."/>
            <person name="Wortman J."/>
            <person name="Nusbaum C."/>
            <person name="Birren B."/>
        </authorList>
    </citation>
    <scope>NUCLEOTIDE SEQUENCE [LARGE SCALE GENOMIC DNA]</scope>
    <source>
        <strain evidence="8">ACS-171-V-Col2</strain>
    </source>
</reference>
<evidence type="ECO:0000256" key="3">
    <source>
        <dbReference type="ARBA" id="ARBA00023235"/>
    </source>
</evidence>
<evidence type="ECO:0000256" key="6">
    <source>
        <dbReference type="ARBA" id="ARBA00066901"/>
    </source>
</evidence>
<dbReference type="Gene3D" id="3.40.1400.10">
    <property type="entry name" value="Sugar-phosphate isomerase, RpiB/LacA/LacB"/>
    <property type="match status" value="1"/>
</dbReference>
<evidence type="ECO:0000256" key="1">
    <source>
        <dbReference type="ARBA" id="ARBA00004939"/>
    </source>
</evidence>
<accession>K9EGX8</accession>
<dbReference type="GO" id="GO:0016052">
    <property type="term" value="P:carbohydrate catabolic process"/>
    <property type="evidence" value="ECO:0007669"/>
    <property type="project" value="UniProtKB-ARBA"/>
</dbReference>
<dbReference type="HOGENOM" id="CLU_091396_1_0_11"/>
<comment type="pathway">
    <text evidence="5">Carbohydrate metabolism; D-threitol degradation.</text>
</comment>
<keyword evidence="8" id="KW-1185">Reference proteome</keyword>
<comment type="similarity">
    <text evidence="2">Belongs to the LacAB/RpiB family.</text>
</comment>
<dbReference type="eggNOG" id="COG0698">
    <property type="taxonomic scope" value="Bacteria"/>
</dbReference>